<protein>
    <submittedName>
        <fullName evidence="1">Uncharacterized protein</fullName>
    </submittedName>
</protein>
<dbReference type="Proteomes" id="UP000032247">
    <property type="component" value="Unassembled WGS sequence"/>
</dbReference>
<dbReference type="EMBL" id="JXBC01000013">
    <property type="protein sequence ID" value="KIU06250.1"/>
    <property type="molecule type" value="Genomic_DNA"/>
</dbReference>
<evidence type="ECO:0000313" key="2">
    <source>
        <dbReference type="Proteomes" id="UP000032247"/>
    </source>
</evidence>
<reference evidence="1 2" key="1">
    <citation type="submission" date="2014-12" db="EMBL/GenBank/DDBJ databases">
        <title>Comparative genome analysis of Bacillus coagulans HM-08, Clostridium butyricum HM-68, Bacillus subtilis HM-66 and Bacillus licheniformis BL-09.</title>
        <authorList>
            <person name="Zhang H."/>
        </authorList>
    </citation>
    <scope>NUCLEOTIDE SEQUENCE [LARGE SCALE GENOMIC DNA]</scope>
    <source>
        <strain evidence="1 2">HM-66</strain>
    </source>
</reference>
<name>A0A0C3M4N0_BACIU</name>
<sequence>MGSSPCHQILSALSIAKKGKENVNRQIDFSAAILVRAA</sequence>
<gene>
    <name evidence="1" type="ORF">SC09_contig4orf01340</name>
</gene>
<comment type="caution">
    <text evidence="1">The sequence shown here is derived from an EMBL/GenBank/DDBJ whole genome shotgun (WGS) entry which is preliminary data.</text>
</comment>
<accession>A0A0C3M4N0</accession>
<proteinExistence type="predicted"/>
<evidence type="ECO:0000313" key="1">
    <source>
        <dbReference type="EMBL" id="KIU06250.1"/>
    </source>
</evidence>
<organism evidence="1 2">
    <name type="scientific">Bacillus subtilis</name>
    <dbReference type="NCBI Taxonomy" id="1423"/>
    <lineage>
        <taxon>Bacteria</taxon>
        <taxon>Bacillati</taxon>
        <taxon>Bacillota</taxon>
        <taxon>Bacilli</taxon>
        <taxon>Bacillales</taxon>
        <taxon>Bacillaceae</taxon>
        <taxon>Bacillus</taxon>
    </lineage>
</organism>
<dbReference type="AlphaFoldDB" id="A0A0C3M4N0"/>